<keyword evidence="3" id="KW-1185">Reference proteome</keyword>
<reference evidence="2 3" key="1">
    <citation type="submission" date="2018-05" db="EMBL/GenBank/DDBJ databases">
        <title>Draft genome sequence of Scytalidium lignicola DSM 105466, a ubiquitous saprotrophic fungus.</title>
        <authorList>
            <person name="Buettner E."/>
            <person name="Gebauer A.M."/>
            <person name="Hofrichter M."/>
            <person name="Liers C."/>
            <person name="Kellner H."/>
        </authorList>
    </citation>
    <scope>NUCLEOTIDE SEQUENCE [LARGE SCALE GENOMIC DNA]</scope>
    <source>
        <strain evidence="2 3">DSM 105466</strain>
    </source>
</reference>
<name>A0A3E2HAF5_SCYLI</name>
<evidence type="ECO:0000256" key="1">
    <source>
        <dbReference type="SAM" id="MobiDB-lite"/>
    </source>
</evidence>
<proteinExistence type="predicted"/>
<comment type="caution">
    <text evidence="2">The sequence shown here is derived from an EMBL/GenBank/DDBJ whole genome shotgun (WGS) entry which is preliminary data.</text>
</comment>
<feature type="compositionally biased region" description="Low complexity" evidence="1">
    <location>
        <begin position="7"/>
        <end position="17"/>
    </location>
</feature>
<dbReference type="Proteomes" id="UP000258309">
    <property type="component" value="Unassembled WGS sequence"/>
</dbReference>
<feature type="non-terminal residue" evidence="2">
    <location>
        <position position="165"/>
    </location>
</feature>
<dbReference type="EMBL" id="NCSJ02000104">
    <property type="protein sequence ID" value="RFU30287.1"/>
    <property type="molecule type" value="Genomic_DNA"/>
</dbReference>
<sequence length="165" mass="18565">MLSIKVPTLPQLPTTPKTAHHSIQSLETLKTRIPEDAQIKKIYLEDLKEWKTKEQECKASIQRITGGKKKNEHLVPTHLWHETPNKPIDPSVLKKAMELLNDDEQEVDIVLERAHKDSIGQLSAPEQSISSDSIPVTIANSMGPIQGIKTTKATWLDQDFVGFDK</sequence>
<accession>A0A3E2HAF5</accession>
<feature type="region of interest" description="Disordered" evidence="1">
    <location>
        <begin position="1"/>
        <end position="21"/>
    </location>
</feature>
<dbReference type="AlphaFoldDB" id="A0A3E2HAF5"/>
<protein>
    <submittedName>
        <fullName evidence="2">Uncharacterized protein</fullName>
    </submittedName>
</protein>
<feature type="non-terminal residue" evidence="2">
    <location>
        <position position="1"/>
    </location>
</feature>
<organism evidence="2 3">
    <name type="scientific">Scytalidium lignicola</name>
    <name type="common">Hyphomycete</name>
    <dbReference type="NCBI Taxonomy" id="5539"/>
    <lineage>
        <taxon>Eukaryota</taxon>
        <taxon>Fungi</taxon>
        <taxon>Dikarya</taxon>
        <taxon>Ascomycota</taxon>
        <taxon>Pezizomycotina</taxon>
        <taxon>Leotiomycetes</taxon>
        <taxon>Leotiomycetes incertae sedis</taxon>
        <taxon>Scytalidium</taxon>
    </lineage>
</organism>
<gene>
    <name evidence="2" type="ORF">B7463_g6072</name>
</gene>
<evidence type="ECO:0000313" key="2">
    <source>
        <dbReference type="EMBL" id="RFU30287.1"/>
    </source>
</evidence>
<evidence type="ECO:0000313" key="3">
    <source>
        <dbReference type="Proteomes" id="UP000258309"/>
    </source>
</evidence>